<accession>A0ABN0D5X4</accession>
<dbReference type="Proteomes" id="UP000006035">
    <property type="component" value="Unassembled WGS sequence"/>
</dbReference>
<proteinExistence type="predicted"/>
<gene>
    <name evidence="1" type="ORF">HMPREF9102_0433</name>
</gene>
<evidence type="ECO:0000313" key="1">
    <source>
        <dbReference type="EMBL" id="EGS37921.1"/>
    </source>
</evidence>
<comment type="caution">
    <text evidence="1">The sequence shown here is derived from an EMBL/GenBank/DDBJ whole genome shotgun (WGS) entry which is preliminary data.</text>
</comment>
<dbReference type="EMBL" id="AFTL01000009">
    <property type="protein sequence ID" value="EGS37921.1"/>
    <property type="molecule type" value="Genomic_DNA"/>
</dbReference>
<sequence length="124" mass="14014">MTNEQYAKNGQLVYAVKNYSELTKFEKKELIIPAGDSLEDYANYQVRYNKKGQLLGVKPNDFSAKKNAELDMKAKEPDLLDGLAALSSSKHTKIYQQAKKRLGVTNEQVNRARAIVSMEVSRND</sequence>
<protein>
    <submittedName>
        <fullName evidence="1">Conserved domain protein</fullName>
    </submittedName>
</protein>
<name>A0ABN0D5X4_9LACO</name>
<evidence type="ECO:0000313" key="2">
    <source>
        <dbReference type="Proteomes" id="UP000006035"/>
    </source>
</evidence>
<reference evidence="1 2" key="1">
    <citation type="submission" date="2011-05" db="EMBL/GenBank/DDBJ databases">
        <authorList>
            <person name="Durkin A.S."/>
            <person name="Kim M."/>
            <person name="Radune D."/>
            <person name="Hostetler J."/>
            <person name="Torralba M."/>
            <person name="Gillis M."/>
            <person name="Methe B."/>
            <person name="Sutton G."/>
            <person name="Nelson K.E."/>
        </authorList>
    </citation>
    <scope>NUCLEOTIDE SEQUENCE [LARGE SCALE GENOMIC DNA]</scope>
    <source>
        <strain evidence="1 2">F0423</strain>
    </source>
</reference>
<keyword evidence="2" id="KW-1185">Reference proteome</keyword>
<organism evidence="1 2">
    <name type="scientific">Limosilactobacillus oris F0423</name>
    <dbReference type="NCBI Taxonomy" id="944562"/>
    <lineage>
        <taxon>Bacteria</taxon>
        <taxon>Bacillati</taxon>
        <taxon>Bacillota</taxon>
        <taxon>Bacilli</taxon>
        <taxon>Lactobacillales</taxon>
        <taxon>Lactobacillaceae</taxon>
        <taxon>Limosilactobacillus</taxon>
    </lineage>
</organism>
<dbReference type="RefSeq" id="WP_003715126.1">
    <property type="nucleotide sequence ID" value="NZ_AFTL01000009.1"/>
</dbReference>